<evidence type="ECO:0000313" key="2">
    <source>
        <dbReference type="EMBL" id="GIY76265.1"/>
    </source>
</evidence>
<feature type="region of interest" description="Disordered" evidence="1">
    <location>
        <begin position="66"/>
        <end position="85"/>
    </location>
</feature>
<name>A0AAV4W2G4_CAEEX</name>
<sequence>MQIIHNIPINVRADRWELTPPFLLPFSKPFQLPPFSLSCTGIGVLLKLSGVLSACINHTRPYRLQRGPNSPLWEPRNGNEVSCNRRGTERDFQDVKLSETKGNI</sequence>
<dbReference type="Proteomes" id="UP001054945">
    <property type="component" value="Unassembled WGS sequence"/>
</dbReference>
<dbReference type="EMBL" id="BPLR01015457">
    <property type="protein sequence ID" value="GIY76265.1"/>
    <property type="molecule type" value="Genomic_DNA"/>
</dbReference>
<protein>
    <recommendedName>
        <fullName evidence="4">Ycf15</fullName>
    </recommendedName>
</protein>
<evidence type="ECO:0000313" key="3">
    <source>
        <dbReference type="Proteomes" id="UP001054945"/>
    </source>
</evidence>
<evidence type="ECO:0000256" key="1">
    <source>
        <dbReference type="SAM" id="MobiDB-lite"/>
    </source>
</evidence>
<proteinExistence type="predicted"/>
<evidence type="ECO:0008006" key="4">
    <source>
        <dbReference type="Google" id="ProtNLM"/>
    </source>
</evidence>
<dbReference type="AlphaFoldDB" id="A0AAV4W2G4"/>
<comment type="caution">
    <text evidence="2">The sequence shown here is derived from an EMBL/GenBank/DDBJ whole genome shotgun (WGS) entry which is preliminary data.</text>
</comment>
<accession>A0AAV4W2G4</accession>
<organism evidence="2 3">
    <name type="scientific">Caerostris extrusa</name>
    <name type="common">Bark spider</name>
    <name type="synonym">Caerostris bankana</name>
    <dbReference type="NCBI Taxonomy" id="172846"/>
    <lineage>
        <taxon>Eukaryota</taxon>
        <taxon>Metazoa</taxon>
        <taxon>Ecdysozoa</taxon>
        <taxon>Arthropoda</taxon>
        <taxon>Chelicerata</taxon>
        <taxon>Arachnida</taxon>
        <taxon>Araneae</taxon>
        <taxon>Araneomorphae</taxon>
        <taxon>Entelegynae</taxon>
        <taxon>Araneoidea</taxon>
        <taxon>Araneidae</taxon>
        <taxon>Caerostris</taxon>
    </lineage>
</organism>
<reference evidence="2 3" key="1">
    <citation type="submission" date="2021-06" db="EMBL/GenBank/DDBJ databases">
        <title>Caerostris extrusa draft genome.</title>
        <authorList>
            <person name="Kono N."/>
            <person name="Arakawa K."/>
        </authorList>
    </citation>
    <scope>NUCLEOTIDE SEQUENCE [LARGE SCALE GENOMIC DNA]</scope>
</reference>
<gene>
    <name evidence="2" type="ORF">CEXT_58631</name>
</gene>
<keyword evidence="3" id="KW-1185">Reference proteome</keyword>